<evidence type="ECO:0000313" key="11">
    <source>
        <dbReference type="Proteomes" id="UP000198660"/>
    </source>
</evidence>
<dbReference type="GO" id="GO:0005886">
    <property type="term" value="C:plasma membrane"/>
    <property type="evidence" value="ECO:0007669"/>
    <property type="project" value="UniProtKB-SubCell"/>
</dbReference>
<evidence type="ECO:0000313" key="10">
    <source>
        <dbReference type="EMBL" id="SFS65353.1"/>
    </source>
</evidence>
<keyword evidence="6 7" id="KW-0472">Membrane</keyword>
<dbReference type="AlphaFoldDB" id="A0A1I6RKQ0"/>
<dbReference type="PANTHER" id="PTHR43386:SF1">
    <property type="entry name" value="D,D-DIPEPTIDE TRANSPORT SYSTEM PERMEASE PROTEIN DDPC-RELATED"/>
    <property type="match status" value="1"/>
</dbReference>
<evidence type="ECO:0000256" key="2">
    <source>
        <dbReference type="ARBA" id="ARBA00022448"/>
    </source>
</evidence>
<dbReference type="Pfam" id="PF12911">
    <property type="entry name" value="OppC_N"/>
    <property type="match status" value="1"/>
</dbReference>
<evidence type="ECO:0000256" key="7">
    <source>
        <dbReference type="RuleBase" id="RU363032"/>
    </source>
</evidence>
<dbReference type="InterPro" id="IPR050366">
    <property type="entry name" value="BP-dependent_transpt_permease"/>
</dbReference>
<dbReference type="Gene3D" id="1.10.3720.10">
    <property type="entry name" value="MetI-like"/>
    <property type="match status" value="1"/>
</dbReference>
<keyword evidence="2 7" id="KW-0813">Transport</keyword>
<feature type="transmembrane region" description="Helical" evidence="7">
    <location>
        <begin position="104"/>
        <end position="129"/>
    </location>
</feature>
<dbReference type="InterPro" id="IPR035906">
    <property type="entry name" value="MetI-like_sf"/>
</dbReference>
<keyword evidence="3" id="KW-1003">Cell membrane</keyword>
<keyword evidence="11" id="KW-1185">Reference proteome</keyword>
<feature type="transmembrane region" description="Helical" evidence="7">
    <location>
        <begin position="42"/>
        <end position="67"/>
    </location>
</feature>
<feature type="domain" description="ABC transmembrane type-1" evidence="9">
    <location>
        <begin position="102"/>
        <end position="291"/>
    </location>
</feature>
<dbReference type="EMBL" id="FPAA01000005">
    <property type="protein sequence ID" value="SFS65353.1"/>
    <property type="molecule type" value="Genomic_DNA"/>
</dbReference>
<feature type="transmembrane region" description="Helical" evidence="7">
    <location>
        <begin position="141"/>
        <end position="162"/>
    </location>
</feature>
<dbReference type="CDD" id="cd06261">
    <property type="entry name" value="TM_PBP2"/>
    <property type="match status" value="1"/>
</dbReference>
<organism evidence="10 11">
    <name type="scientific">Marininema halotolerans</name>
    <dbReference type="NCBI Taxonomy" id="1155944"/>
    <lineage>
        <taxon>Bacteria</taxon>
        <taxon>Bacillati</taxon>
        <taxon>Bacillota</taxon>
        <taxon>Bacilli</taxon>
        <taxon>Bacillales</taxon>
        <taxon>Thermoactinomycetaceae</taxon>
        <taxon>Marininema</taxon>
    </lineage>
</organism>
<feature type="transmembrane region" description="Helical" evidence="7">
    <location>
        <begin position="268"/>
        <end position="291"/>
    </location>
</feature>
<sequence>MSANTTMPTPTPSPVPKKNEPKIEGTSRLHEGWRSFLKSKSAVIGAGIVLVILLIAIIGPMLLTFGYNEVDANSRLAAPSAEHWFGTDDLGRDVFARVINGARISLWVGFFAVSGSIVVGSLLGLLAGYYGRWLDVLISRIFDILLAFPGILLAIAIVAMLGPSLKNAMYAIAIINVPTFGRLMRSRVLAVKQEDFVLAAKAIGMKDRRILFTHILPNSWTPIMVQGTLNFAIAVIEAAGLGFLGLGAQPPEPEWGKMLSDCRQYIQSAPWTMIFPGLAIMFTVLGFNLLGDGLRDILDPRMKQ</sequence>
<protein>
    <submittedName>
        <fullName evidence="10">Peptide/nickel transport system permease protein</fullName>
    </submittedName>
</protein>
<dbReference type="GO" id="GO:0055085">
    <property type="term" value="P:transmembrane transport"/>
    <property type="evidence" value="ECO:0007669"/>
    <property type="project" value="InterPro"/>
</dbReference>
<proteinExistence type="inferred from homology"/>
<evidence type="ECO:0000256" key="3">
    <source>
        <dbReference type="ARBA" id="ARBA00022475"/>
    </source>
</evidence>
<dbReference type="InterPro" id="IPR000515">
    <property type="entry name" value="MetI-like"/>
</dbReference>
<dbReference type="Pfam" id="PF00528">
    <property type="entry name" value="BPD_transp_1"/>
    <property type="match status" value="1"/>
</dbReference>
<evidence type="ECO:0000256" key="4">
    <source>
        <dbReference type="ARBA" id="ARBA00022692"/>
    </source>
</evidence>
<comment type="similarity">
    <text evidence="7">Belongs to the binding-protein-dependent transport system permease family.</text>
</comment>
<evidence type="ECO:0000259" key="9">
    <source>
        <dbReference type="PROSITE" id="PS50928"/>
    </source>
</evidence>
<evidence type="ECO:0000256" key="1">
    <source>
        <dbReference type="ARBA" id="ARBA00004651"/>
    </source>
</evidence>
<dbReference type="PROSITE" id="PS50928">
    <property type="entry name" value="ABC_TM1"/>
    <property type="match status" value="1"/>
</dbReference>
<dbReference type="InterPro" id="IPR025966">
    <property type="entry name" value="OppC_N"/>
</dbReference>
<name>A0A1I6RKQ0_9BACL</name>
<keyword evidence="5 7" id="KW-1133">Transmembrane helix</keyword>
<accession>A0A1I6RKQ0</accession>
<dbReference type="Proteomes" id="UP000198660">
    <property type="component" value="Unassembled WGS sequence"/>
</dbReference>
<gene>
    <name evidence="10" type="ORF">SAMN05444972_105168</name>
</gene>
<keyword evidence="4 7" id="KW-0812">Transmembrane</keyword>
<evidence type="ECO:0000256" key="8">
    <source>
        <dbReference type="SAM" id="MobiDB-lite"/>
    </source>
</evidence>
<feature type="transmembrane region" description="Helical" evidence="7">
    <location>
        <begin position="229"/>
        <end position="248"/>
    </location>
</feature>
<evidence type="ECO:0000256" key="5">
    <source>
        <dbReference type="ARBA" id="ARBA00022989"/>
    </source>
</evidence>
<feature type="region of interest" description="Disordered" evidence="8">
    <location>
        <begin position="1"/>
        <end position="24"/>
    </location>
</feature>
<comment type="subcellular location">
    <subcellularLocation>
        <location evidence="1 7">Cell membrane</location>
        <topology evidence="1 7">Multi-pass membrane protein</topology>
    </subcellularLocation>
</comment>
<dbReference type="PANTHER" id="PTHR43386">
    <property type="entry name" value="OLIGOPEPTIDE TRANSPORT SYSTEM PERMEASE PROTEIN APPC"/>
    <property type="match status" value="1"/>
</dbReference>
<reference evidence="11" key="1">
    <citation type="submission" date="2016-10" db="EMBL/GenBank/DDBJ databases">
        <authorList>
            <person name="Varghese N."/>
            <person name="Submissions S."/>
        </authorList>
    </citation>
    <scope>NUCLEOTIDE SEQUENCE [LARGE SCALE GENOMIC DNA]</scope>
    <source>
        <strain evidence="11">DSM 45789</strain>
    </source>
</reference>
<evidence type="ECO:0000256" key="6">
    <source>
        <dbReference type="ARBA" id="ARBA00023136"/>
    </source>
</evidence>
<dbReference type="SUPFAM" id="SSF161098">
    <property type="entry name" value="MetI-like"/>
    <property type="match status" value="1"/>
</dbReference>